<evidence type="ECO:0000256" key="1">
    <source>
        <dbReference type="SAM" id="MobiDB-lite"/>
    </source>
</evidence>
<protein>
    <submittedName>
        <fullName evidence="3">Uncharacterized protein</fullName>
    </submittedName>
</protein>
<keyword evidence="4" id="KW-1185">Reference proteome</keyword>
<sequence length="262" mass="27959">MSTPSPHLTANFMRMKAVAEARTVLAGLQRIAAVSHPMVGGAALAATAFANVPGMSDIYNNWESIHSRLDNTIKALLNNLATKNADGWIAADRDAFVDAVERFQQAVESLRGYIKTIAGLVDDLGSAYRSYWTALAEVLAVLVAMVTLALAMLATPFAPKGYLLLQTLGAWGASMIAGLTGMLAKGIVGVTAGMSVMLGGKAMIQLYHLAPTGEARVDFTKAEIDARNVPSFQDPPTPGQLPQYGNFEWLAPRRDQPAPYQP</sequence>
<proteinExistence type="predicted"/>
<keyword evidence="2" id="KW-0812">Transmembrane</keyword>
<dbReference type="InterPro" id="IPR036689">
    <property type="entry name" value="ESAT-6-like_sf"/>
</dbReference>
<dbReference type="SUPFAM" id="SSF140453">
    <property type="entry name" value="EsxAB dimer-like"/>
    <property type="match status" value="1"/>
</dbReference>
<dbReference type="RefSeq" id="WP_185055074.1">
    <property type="nucleotide sequence ID" value="NZ_BAABIX010000018.1"/>
</dbReference>
<feature type="transmembrane region" description="Helical" evidence="2">
    <location>
        <begin position="170"/>
        <end position="198"/>
    </location>
</feature>
<dbReference type="Proteomes" id="UP000578449">
    <property type="component" value="Unassembled WGS sequence"/>
</dbReference>
<dbReference type="EMBL" id="JACHGN010000022">
    <property type="protein sequence ID" value="MBB5138189.1"/>
    <property type="molecule type" value="Genomic_DNA"/>
</dbReference>
<dbReference type="AlphaFoldDB" id="A0A840PGT4"/>
<accession>A0A840PGT4</accession>
<feature type="region of interest" description="Disordered" evidence="1">
    <location>
        <begin position="229"/>
        <end position="262"/>
    </location>
</feature>
<evidence type="ECO:0000313" key="4">
    <source>
        <dbReference type="Proteomes" id="UP000578449"/>
    </source>
</evidence>
<reference evidence="3 4" key="1">
    <citation type="submission" date="2020-08" db="EMBL/GenBank/DDBJ databases">
        <title>Genomic Encyclopedia of Type Strains, Phase IV (KMG-IV): sequencing the most valuable type-strain genomes for metagenomic binning, comparative biology and taxonomic classification.</title>
        <authorList>
            <person name="Goeker M."/>
        </authorList>
    </citation>
    <scope>NUCLEOTIDE SEQUENCE [LARGE SCALE GENOMIC DNA]</scope>
    <source>
        <strain evidence="3 4">DSM 45615</strain>
    </source>
</reference>
<evidence type="ECO:0000256" key="2">
    <source>
        <dbReference type="SAM" id="Phobius"/>
    </source>
</evidence>
<feature type="transmembrane region" description="Helical" evidence="2">
    <location>
        <begin position="138"/>
        <end position="158"/>
    </location>
</feature>
<organism evidence="3 4">
    <name type="scientific">Thermocatellispora tengchongensis</name>
    <dbReference type="NCBI Taxonomy" id="1073253"/>
    <lineage>
        <taxon>Bacteria</taxon>
        <taxon>Bacillati</taxon>
        <taxon>Actinomycetota</taxon>
        <taxon>Actinomycetes</taxon>
        <taxon>Streptosporangiales</taxon>
        <taxon>Streptosporangiaceae</taxon>
        <taxon>Thermocatellispora</taxon>
    </lineage>
</organism>
<keyword evidence="2" id="KW-0472">Membrane</keyword>
<evidence type="ECO:0000313" key="3">
    <source>
        <dbReference type="EMBL" id="MBB5138189.1"/>
    </source>
</evidence>
<name>A0A840PGT4_9ACTN</name>
<comment type="caution">
    <text evidence="3">The sequence shown here is derived from an EMBL/GenBank/DDBJ whole genome shotgun (WGS) entry which is preliminary data.</text>
</comment>
<keyword evidence="2" id="KW-1133">Transmembrane helix</keyword>
<gene>
    <name evidence="3" type="ORF">HNP84_007942</name>
</gene>